<dbReference type="InterPro" id="IPR036291">
    <property type="entry name" value="NAD(P)-bd_dom_sf"/>
</dbReference>
<dbReference type="PANTHER" id="PTHR43159">
    <property type="entry name" value="ENOYL-[ACYL-CARRIER-PROTEIN] REDUCTASE"/>
    <property type="match status" value="1"/>
</dbReference>
<feature type="binding site" evidence="13">
    <location>
        <position position="108"/>
    </location>
    <ligand>
        <name>NAD(+)</name>
        <dbReference type="ChEBI" id="CHEBI:57540"/>
    </ligand>
</feature>
<name>A0A1M6QKA0_9PROT</name>
<feature type="binding site" evidence="13">
    <location>
        <position position="29"/>
    </location>
    <ligand>
        <name>NAD(+)</name>
        <dbReference type="ChEBI" id="CHEBI:57540"/>
    </ligand>
</feature>
<evidence type="ECO:0000256" key="9">
    <source>
        <dbReference type="ARBA" id="ARBA00048572"/>
    </source>
</evidence>
<evidence type="ECO:0000256" key="10">
    <source>
        <dbReference type="PIRNR" id="PIRNR000094"/>
    </source>
</evidence>
<keyword evidence="8 10" id="KW-0275">Fatty acid biosynthesis</keyword>
<gene>
    <name evidence="14" type="ORF">SAMN02745194_04429</name>
</gene>
<keyword evidence="6 10" id="KW-0520">NAD</keyword>
<dbReference type="CDD" id="cd05372">
    <property type="entry name" value="ENR_SDR"/>
    <property type="match status" value="1"/>
</dbReference>
<comment type="pathway">
    <text evidence="1">Lipid metabolism; fatty acid biosynthesis.</text>
</comment>
<dbReference type="GO" id="GO:0004318">
    <property type="term" value="F:enoyl-[acyl-carrier-protein] reductase (NADH) activity"/>
    <property type="evidence" value="ECO:0007669"/>
    <property type="project" value="UniProtKB-EC"/>
</dbReference>
<evidence type="ECO:0000256" key="7">
    <source>
        <dbReference type="ARBA" id="ARBA00023098"/>
    </source>
</evidence>
<dbReference type="Gene3D" id="1.10.8.400">
    <property type="entry name" value="Enoyl acyl carrier protein reductase"/>
    <property type="match status" value="1"/>
</dbReference>
<evidence type="ECO:0000256" key="4">
    <source>
        <dbReference type="ARBA" id="ARBA00022832"/>
    </source>
</evidence>
<sequence>MDDAKPVADAALLPMKGDLMKGRRGIIMGVANDRSIAWAIAQAAAAQGAELAFTYQGEALEKRVRPLAASVGSDLLVPCDVSDEAAIDAAFAKVAERWDGIDFLVHAIGFADKQYLRGRYLDTPKEAFLQALDISCFSFVSVSRRAAAMMKPGGSLLTLTYLGAERWTPHYNVMGVAKAALEASVRYMAADLGEVGIRVNAISAGPIKTLAASGIGDFRYILKWNQYNSPMRRNVGLEEVGGAGLYFLSPLSGGVTGEVHHVDCGYHIIGMKNPDAPDITIEKG</sequence>
<feature type="binding site" evidence="12">
    <location>
        <position position="111"/>
    </location>
    <ligand>
        <name>substrate</name>
    </ligand>
</feature>
<keyword evidence="5 10" id="KW-0560">Oxidoreductase</keyword>
<feature type="binding site" evidence="13">
    <location>
        <begin position="35"/>
        <end position="36"/>
    </location>
    <ligand>
        <name>NAD(+)</name>
        <dbReference type="ChEBI" id="CHEBI:57540"/>
    </ligand>
</feature>
<dbReference type="PIRSF" id="PIRSF000094">
    <property type="entry name" value="Enoyl-ACP_rdct"/>
    <property type="match status" value="1"/>
</dbReference>
<dbReference type="EC" id="1.3.1.9" evidence="10"/>
<evidence type="ECO:0000256" key="2">
    <source>
        <dbReference type="ARBA" id="ARBA00009233"/>
    </source>
</evidence>
<dbReference type="UniPathway" id="UPA00094"/>
<dbReference type="STRING" id="198092.SAMN02745194_04429"/>
<evidence type="ECO:0000313" key="15">
    <source>
        <dbReference type="Proteomes" id="UP000184387"/>
    </source>
</evidence>
<keyword evidence="15" id="KW-1185">Reference proteome</keyword>
<protein>
    <recommendedName>
        <fullName evidence="10">Enoyl-[acyl-carrier-protein] reductase [NADH]</fullName>
        <ecNumber evidence="10">1.3.1.9</ecNumber>
    </recommendedName>
</protein>
<feature type="active site" description="Proton acceptor" evidence="11">
    <location>
        <position position="161"/>
    </location>
</feature>
<evidence type="ECO:0000256" key="6">
    <source>
        <dbReference type="ARBA" id="ARBA00023027"/>
    </source>
</evidence>
<feature type="binding site" evidence="13">
    <location>
        <begin position="207"/>
        <end position="211"/>
    </location>
    <ligand>
        <name>NAD(+)</name>
        <dbReference type="ChEBI" id="CHEBI:57540"/>
    </ligand>
</feature>
<dbReference type="OrthoDB" id="9803628at2"/>
<keyword evidence="7" id="KW-0443">Lipid metabolism</keyword>
<dbReference type="RefSeq" id="WP_073138987.1">
    <property type="nucleotide sequence ID" value="NZ_FQZF01000036.1"/>
</dbReference>
<feature type="active site" description="Proton acceptor" evidence="11">
    <location>
        <position position="171"/>
    </location>
</feature>
<accession>A0A1M6QKA0</accession>
<organism evidence="14 15">
    <name type="scientific">Muricoccus roseus</name>
    <dbReference type="NCBI Taxonomy" id="198092"/>
    <lineage>
        <taxon>Bacteria</taxon>
        <taxon>Pseudomonadati</taxon>
        <taxon>Pseudomonadota</taxon>
        <taxon>Alphaproteobacteria</taxon>
        <taxon>Acetobacterales</taxon>
        <taxon>Roseomonadaceae</taxon>
        <taxon>Muricoccus</taxon>
    </lineage>
</organism>
<dbReference type="EMBL" id="FQZF01000036">
    <property type="protein sequence ID" value="SHK20493.1"/>
    <property type="molecule type" value="Genomic_DNA"/>
</dbReference>
<feature type="binding site" evidence="13">
    <location>
        <begin position="80"/>
        <end position="81"/>
    </location>
    <ligand>
        <name>NAD(+)</name>
        <dbReference type="ChEBI" id="CHEBI:57540"/>
    </ligand>
</feature>
<evidence type="ECO:0000256" key="8">
    <source>
        <dbReference type="ARBA" id="ARBA00023160"/>
    </source>
</evidence>
<dbReference type="Proteomes" id="UP000184387">
    <property type="component" value="Unassembled WGS sequence"/>
</dbReference>
<dbReference type="SUPFAM" id="SSF51735">
    <property type="entry name" value="NAD(P)-binding Rossmann-fold domains"/>
    <property type="match status" value="1"/>
</dbReference>
<comment type="catalytic activity">
    <reaction evidence="9 10">
        <text>a 2,3-saturated acyl-[ACP] + NAD(+) = a (2E)-enoyl-[ACP] + NADH + H(+)</text>
        <dbReference type="Rhea" id="RHEA:10240"/>
        <dbReference type="Rhea" id="RHEA-COMP:9925"/>
        <dbReference type="Rhea" id="RHEA-COMP:9926"/>
        <dbReference type="ChEBI" id="CHEBI:15378"/>
        <dbReference type="ChEBI" id="CHEBI:57540"/>
        <dbReference type="ChEBI" id="CHEBI:57945"/>
        <dbReference type="ChEBI" id="CHEBI:78784"/>
        <dbReference type="ChEBI" id="CHEBI:78785"/>
        <dbReference type="EC" id="1.3.1.9"/>
    </reaction>
</comment>
<feature type="binding site" evidence="13">
    <location>
        <position position="178"/>
    </location>
    <ligand>
        <name>NAD(+)</name>
        <dbReference type="ChEBI" id="CHEBI:57540"/>
    </ligand>
</feature>
<evidence type="ECO:0000256" key="5">
    <source>
        <dbReference type="ARBA" id="ARBA00023002"/>
    </source>
</evidence>
<dbReference type="AlphaFoldDB" id="A0A1M6QKA0"/>
<keyword evidence="4" id="KW-0276">Fatty acid metabolism</keyword>
<dbReference type="InterPro" id="IPR014358">
    <property type="entry name" value="Enoyl-ACP_Rdtase_NADH"/>
</dbReference>
<dbReference type="Pfam" id="PF13561">
    <property type="entry name" value="adh_short_C2"/>
    <property type="match status" value="1"/>
</dbReference>
<proteinExistence type="inferred from homology"/>
<evidence type="ECO:0000313" key="14">
    <source>
        <dbReference type="EMBL" id="SHK20493.1"/>
    </source>
</evidence>
<dbReference type="GO" id="GO:0006633">
    <property type="term" value="P:fatty acid biosynthetic process"/>
    <property type="evidence" value="ECO:0007669"/>
    <property type="project" value="UniProtKB-UniPathway"/>
</dbReference>
<evidence type="ECO:0000256" key="12">
    <source>
        <dbReference type="PIRSR" id="PIRSR000094-2"/>
    </source>
</evidence>
<dbReference type="NCBIfam" id="NF006019">
    <property type="entry name" value="PRK08159.1"/>
    <property type="match status" value="1"/>
</dbReference>
<dbReference type="PRINTS" id="PR00081">
    <property type="entry name" value="GDHRDH"/>
</dbReference>
<dbReference type="FunFam" id="3.40.50.720:FF:000054">
    <property type="entry name" value="Enoyl-[acyl-carrier-protein] reductase [NADH]"/>
    <property type="match status" value="1"/>
</dbReference>
<keyword evidence="3 10" id="KW-0444">Lipid biosynthesis</keyword>
<dbReference type="Gene3D" id="3.40.50.720">
    <property type="entry name" value="NAD(P)-binding Rossmann-like Domain"/>
    <property type="match status" value="1"/>
</dbReference>
<evidence type="ECO:0000256" key="3">
    <source>
        <dbReference type="ARBA" id="ARBA00022516"/>
    </source>
</evidence>
<dbReference type="InterPro" id="IPR002347">
    <property type="entry name" value="SDR_fam"/>
</dbReference>
<evidence type="ECO:0000256" key="11">
    <source>
        <dbReference type="PIRSR" id="PIRSR000094-1"/>
    </source>
</evidence>
<reference evidence="14 15" key="1">
    <citation type="submission" date="2016-11" db="EMBL/GenBank/DDBJ databases">
        <authorList>
            <person name="Jaros S."/>
            <person name="Januszkiewicz K."/>
            <person name="Wedrychowicz H."/>
        </authorList>
    </citation>
    <scope>NUCLEOTIDE SEQUENCE [LARGE SCALE GENOMIC DNA]</scope>
    <source>
        <strain evidence="14 15">DSM 14916</strain>
    </source>
</reference>
<evidence type="ECO:0000256" key="1">
    <source>
        <dbReference type="ARBA" id="ARBA00005194"/>
    </source>
</evidence>
<evidence type="ECO:0000256" key="13">
    <source>
        <dbReference type="PIRSR" id="PIRSR000094-3"/>
    </source>
</evidence>
<comment type="similarity">
    <text evidence="2 10">Belongs to the short-chain dehydrogenases/reductases (SDR) family. FabI subfamily.</text>
</comment>
<feature type="binding site" evidence="13">
    <location>
        <position position="56"/>
    </location>
    <ligand>
        <name>NAD(+)</name>
        <dbReference type="ChEBI" id="CHEBI:57540"/>
    </ligand>
</feature>
<dbReference type="PANTHER" id="PTHR43159:SF2">
    <property type="entry name" value="ENOYL-[ACYL-CARRIER-PROTEIN] REDUCTASE [NADH], CHLOROPLASTIC"/>
    <property type="match status" value="1"/>
</dbReference>